<feature type="compositionally biased region" description="Basic and acidic residues" evidence="1">
    <location>
        <begin position="68"/>
        <end position="84"/>
    </location>
</feature>
<accession>A0ABD5QNE3</accession>
<dbReference type="Proteomes" id="UP001596145">
    <property type="component" value="Unassembled WGS sequence"/>
</dbReference>
<reference evidence="2 3" key="1">
    <citation type="journal article" date="2019" name="Int. J. Syst. Evol. Microbiol.">
        <title>The Global Catalogue of Microorganisms (GCM) 10K type strain sequencing project: providing services to taxonomists for standard genome sequencing and annotation.</title>
        <authorList>
            <consortium name="The Broad Institute Genomics Platform"/>
            <consortium name="The Broad Institute Genome Sequencing Center for Infectious Disease"/>
            <person name="Wu L."/>
            <person name="Ma J."/>
        </authorList>
    </citation>
    <scope>NUCLEOTIDE SEQUENCE [LARGE SCALE GENOMIC DNA]</scope>
    <source>
        <strain evidence="2 3">CGMCC 1.16026</strain>
    </source>
</reference>
<organism evidence="2 3">
    <name type="scientific">Halorubrum glutamatedens</name>
    <dbReference type="NCBI Taxonomy" id="2707018"/>
    <lineage>
        <taxon>Archaea</taxon>
        <taxon>Methanobacteriati</taxon>
        <taxon>Methanobacteriota</taxon>
        <taxon>Stenosarchaea group</taxon>
        <taxon>Halobacteria</taxon>
        <taxon>Halobacteriales</taxon>
        <taxon>Haloferacaceae</taxon>
        <taxon>Halorubrum</taxon>
    </lineage>
</organism>
<comment type="caution">
    <text evidence="2">The sequence shown here is derived from an EMBL/GenBank/DDBJ whole genome shotgun (WGS) entry which is preliminary data.</text>
</comment>
<protein>
    <submittedName>
        <fullName evidence="2">Rod-determining factor RdfA</fullName>
    </submittedName>
</protein>
<sequence length="203" mass="22251">MDDAGSGSTSKVDRTMDEYGLDGFGAELEAAWTGEDGDRTSLRSLAEEFNRTVLGVAMREADGSTSRSDVDSAHRTLTDDDAPRSEVLRTRRELERSGVDVDAVLDDFVSHQTIHTYLTRDRGVRPPDEDVDRIDERRETIERLAGRTEAVTESAVESLADAGRLADRPYEVFVDVRVTCGACGTDYRAGELLRRGGCGCAVE</sequence>
<dbReference type="EMBL" id="JBHSKV010000002">
    <property type="protein sequence ID" value="MFC5133638.1"/>
    <property type="molecule type" value="Genomic_DNA"/>
</dbReference>
<dbReference type="InterPro" id="IPR048925">
    <property type="entry name" value="RdfA"/>
</dbReference>
<keyword evidence="3" id="KW-1185">Reference proteome</keyword>
<proteinExistence type="predicted"/>
<evidence type="ECO:0000313" key="2">
    <source>
        <dbReference type="EMBL" id="MFC5133638.1"/>
    </source>
</evidence>
<dbReference type="AlphaFoldDB" id="A0ABD5QNE3"/>
<name>A0ABD5QNE3_9EURY</name>
<evidence type="ECO:0000313" key="3">
    <source>
        <dbReference type="Proteomes" id="UP001596145"/>
    </source>
</evidence>
<dbReference type="RefSeq" id="WP_203227860.1">
    <property type="nucleotide sequence ID" value="NZ_JBHSKV010000002.1"/>
</dbReference>
<gene>
    <name evidence="2" type="primary">rdfA</name>
    <name evidence="2" type="ORF">ACFPJA_02690</name>
</gene>
<dbReference type="Pfam" id="PF21811">
    <property type="entry name" value="RdfA"/>
    <property type="match status" value="1"/>
</dbReference>
<evidence type="ECO:0000256" key="1">
    <source>
        <dbReference type="SAM" id="MobiDB-lite"/>
    </source>
</evidence>
<feature type="region of interest" description="Disordered" evidence="1">
    <location>
        <begin position="60"/>
        <end position="84"/>
    </location>
</feature>